<comment type="caution">
    <text evidence="6">The sequence shown here is derived from an EMBL/GenBank/DDBJ whole genome shotgun (WGS) entry which is preliminary data.</text>
</comment>
<gene>
    <name evidence="6" type="primary">Chia-L8</name>
    <name evidence="6" type="ORF">Hamer_G017197</name>
</gene>
<evidence type="ECO:0000259" key="5">
    <source>
        <dbReference type="PROSITE" id="PS51910"/>
    </source>
</evidence>
<dbReference type="GO" id="GO:0005975">
    <property type="term" value="P:carbohydrate metabolic process"/>
    <property type="evidence" value="ECO:0007669"/>
    <property type="project" value="InterPro"/>
</dbReference>
<dbReference type="CDD" id="cd02872">
    <property type="entry name" value="GH18_chitolectin_chitotriosidase"/>
    <property type="match status" value="1"/>
</dbReference>
<accession>A0A8J5MXQ8</accession>
<dbReference type="PANTHER" id="PTHR11177:SF360">
    <property type="entry name" value="CHITINASE 4-RELATED"/>
    <property type="match status" value="1"/>
</dbReference>
<dbReference type="Proteomes" id="UP000747542">
    <property type="component" value="Unassembled WGS sequence"/>
</dbReference>
<evidence type="ECO:0000256" key="2">
    <source>
        <dbReference type="ARBA" id="ARBA00022801"/>
    </source>
</evidence>
<evidence type="ECO:0000256" key="3">
    <source>
        <dbReference type="ARBA" id="ARBA00023180"/>
    </source>
</evidence>
<dbReference type="Gene3D" id="3.10.50.10">
    <property type="match status" value="1"/>
</dbReference>
<evidence type="ECO:0000256" key="4">
    <source>
        <dbReference type="ARBA" id="ARBA00023295"/>
    </source>
</evidence>
<sequence>MVCYYASWATYRVRDGKFEVEDIDPNICTHVVYTFAGIGTDNKIEVLDPWNDLCANWGKCGYNRFTDLKKVNPKLITQLSVGGYNEGSTSYSNMAADPAKTQIFVTSTVELLKAHGFDGLDLIWEYPTQRGGVPADRKNFITLLGKLHEALHASGMILTVAVAALKSTIDQAYDIPAMVDVVDLVNVMTYDLHGPWEKYTHHQSTLYAYKDDHGDTLYLNQNFSINYWIDGGMPSTKLTLGMPLYGRCWTLDNPDQHGYNARASHPGKAGPLTQTEGMMGYNEICDFINKDSWTVVVEEGCNEPYTYNMAYGNIWCSYEDHDSCVIKANYAREKNLAGLMVWTIDTDDFHAECSTRHFDLTRTLAETFAGNETRRISQSMLESRIDGSNLR</sequence>
<dbReference type="SUPFAM" id="SSF54556">
    <property type="entry name" value="Chitinase insertion domain"/>
    <property type="match status" value="1"/>
</dbReference>
<protein>
    <submittedName>
        <fullName evidence="6">Acidic mammalian chitinase-like 8</fullName>
    </submittedName>
</protein>
<dbReference type="GO" id="GO:0005576">
    <property type="term" value="C:extracellular region"/>
    <property type="evidence" value="ECO:0007669"/>
    <property type="project" value="TreeGrafter"/>
</dbReference>
<evidence type="ECO:0000313" key="7">
    <source>
        <dbReference type="Proteomes" id="UP000747542"/>
    </source>
</evidence>
<reference evidence="6" key="1">
    <citation type="journal article" date="2021" name="Sci. Adv.">
        <title>The American lobster genome reveals insights on longevity, neural, and immune adaptations.</title>
        <authorList>
            <person name="Polinski J.M."/>
            <person name="Zimin A.V."/>
            <person name="Clark K.F."/>
            <person name="Kohn A.B."/>
            <person name="Sadowski N."/>
            <person name="Timp W."/>
            <person name="Ptitsyn A."/>
            <person name="Khanna P."/>
            <person name="Romanova D.Y."/>
            <person name="Williams P."/>
            <person name="Greenwood S.J."/>
            <person name="Moroz L.L."/>
            <person name="Walt D.R."/>
            <person name="Bodnar A.G."/>
        </authorList>
    </citation>
    <scope>NUCLEOTIDE SEQUENCE</scope>
    <source>
        <strain evidence="6">GMGI-L3</strain>
    </source>
</reference>
<dbReference type="FunFam" id="3.10.50.10:FF:000003">
    <property type="entry name" value="Class V chitinase CHIT5b"/>
    <property type="match status" value="1"/>
</dbReference>
<evidence type="ECO:0000313" key="6">
    <source>
        <dbReference type="EMBL" id="KAG7167287.1"/>
    </source>
</evidence>
<name>A0A8J5MXQ8_HOMAM</name>
<dbReference type="InterPro" id="IPR001223">
    <property type="entry name" value="Glyco_hydro18_cat"/>
</dbReference>
<organism evidence="6 7">
    <name type="scientific">Homarus americanus</name>
    <name type="common">American lobster</name>
    <dbReference type="NCBI Taxonomy" id="6706"/>
    <lineage>
        <taxon>Eukaryota</taxon>
        <taxon>Metazoa</taxon>
        <taxon>Ecdysozoa</taxon>
        <taxon>Arthropoda</taxon>
        <taxon>Crustacea</taxon>
        <taxon>Multicrustacea</taxon>
        <taxon>Malacostraca</taxon>
        <taxon>Eumalacostraca</taxon>
        <taxon>Eucarida</taxon>
        <taxon>Decapoda</taxon>
        <taxon>Pleocyemata</taxon>
        <taxon>Astacidea</taxon>
        <taxon>Nephropoidea</taxon>
        <taxon>Nephropidae</taxon>
        <taxon>Homarus</taxon>
    </lineage>
</organism>
<keyword evidence="1" id="KW-0732">Signal</keyword>
<dbReference type="InterPro" id="IPR017853">
    <property type="entry name" value="GH"/>
</dbReference>
<dbReference type="Pfam" id="PF00704">
    <property type="entry name" value="Glyco_hydro_18"/>
    <property type="match status" value="1"/>
</dbReference>
<dbReference type="AlphaFoldDB" id="A0A8J5MXQ8"/>
<dbReference type="Gene3D" id="3.20.20.80">
    <property type="entry name" value="Glycosidases"/>
    <property type="match status" value="1"/>
</dbReference>
<dbReference type="SUPFAM" id="SSF51445">
    <property type="entry name" value="(Trans)glycosidases"/>
    <property type="match status" value="1"/>
</dbReference>
<dbReference type="SMART" id="SM00636">
    <property type="entry name" value="Glyco_18"/>
    <property type="match status" value="1"/>
</dbReference>
<dbReference type="GO" id="GO:0006032">
    <property type="term" value="P:chitin catabolic process"/>
    <property type="evidence" value="ECO:0007669"/>
    <property type="project" value="TreeGrafter"/>
</dbReference>
<proteinExistence type="predicted"/>
<dbReference type="EMBL" id="JAHLQT010021820">
    <property type="protein sequence ID" value="KAG7167287.1"/>
    <property type="molecule type" value="Genomic_DNA"/>
</dbReference>
<dbReference type="GO" id="GO:0008061">
    <property type="term" value="F:chitin binding"/>
    <property type="evidence" value="ECO:0007669"/>
    <property type="project" value="InterPro"/>
</dbReference>
<keyword evidence="2" id="KW-0378">Hydrolase</keyword>
<dbReference type="PANTHER" id="PTHR11177">
    <property type="entry name" value="CHITINASE"/>
    <property type="match status" value="1"/>
</dbReference>
<evidence type="ECO:0000256" key="1">
    <source>
        <dbReference type="ARBA" id="ARBA00022729"/>
    </source>
</evidence>
<dbReference type="InterPro" id="IPR050314">
    <property type="entry name" value="Glycosyl_Hydrlase_18"/>
</dbReference>
<keyword evidence="3" id="KW-0325">Glycoprotein</keyword>
<keyword evidence="7" id="KW-1185">Reference proteome</keyword>
<dbReference type="PROSITE" id="PS51910">
    <property type="entry name" value="GH18_2"/>
    <property type="match status" value="1"/>
</dbReference>
<dbReference type="InterPro" id="IPR011583">
    <property type="entry name" value="Chitinase_II/V-like_cat"/>
</dbReference>
<keyword evidence="4" id="KW-0326">Glycosidase</keyword>
<feature type="domain" description="GH18" evidence="5">
    <location>
        <begin position="1"/>
        <end position="371"/>
    </location>
</feature>
<dbReference type="GO" id="GO:0004568">
    <property type="term" value="F:chitinase activity"/>
    <property type="evidence" value="ECO:0007669"/>
    <property type="project" value="TreeGrafter"/>
</dbReference>
<dbReference type="InterPro" id="IPR029070">
    <property type="entry name" value="Chitinase_insertion_sf"/>
</dbReference>